<name>A0A4R5MIG3_9SPHI</name>
<keyword evidence="2 4" id="KW-1015">Disulfide bond</keyword>
<dbReference type="InterPro" id="IPR016283">
    <property type="entry name" value="Glyco_hydro_19"/>
</dbReference>
<dbReference type="Proteomes" id="UP000295668">
    <property type="component" value="Unassembled WGS sequence"/>
</dbReference>
<protein>
    <recommendedName>
        <fullName evidence="5">Glycoside hydrolase family 19 catalytic domain-containing protein</fullName>
    </recommendedName>
</protein>
<dbReference type="EMBL" id="SJCY01000016">
    <property type="protein sequence ID" value="TDG34895.1"/>
    <property type="molecule type" value="Genomic_DNA"/>
</dbReference>
<dbReference type="GO" id="GO:0016998">
    <property type="term" value="P:cell wall macromolecule catabolic process"/>
    <property type="evidence" value="ECO:0007669"/>
    <property type="project" value="InterPro"/>
</dbReference>
<dbReference type="GO" id="GO:0006032">
    <property type="term" value="P:chitin catabolic process"/>
    <property type="evidence" value="ECO:0007669"/>
    <property type="project" value="InterPro"/>
</dbReference>
<dbReference type="PANTHER" id="PTHR22595">
    <property type="entry name" value="CHITINASE-RELATED"/>
    <property type="match status" value="1"/>
</dbReference>
<gene>
    <name evidence="6" type="ORF">EZJ43_16190</name>
</gene>
<dbReference type="Pfam" id="PF00182">
    <property type="entry name" value="Glyco_hydro_19"/>
    <property type="match status" value="1"/>
</dbReference>
<keyword evidence="1" id="KW-0611">Plant defense</keyword>
<dbReference type="PIRSF" id="PIRSF001060">
    <property type="entry name" value="Endochitinase"/>
    <property type="match status" value="1"/>
</dbReference>
<evidence type="ECO:0000256" key="3">
    <source>
        <dbReference type="PIRSR" id="PIRSR001060-1"/>
    </source>
</evidence>
<dbReference type="CDD" id="cd00325">
    <property type="entry name" value="chitinase_GH19"/>
    <property type="match status" value="1"/>
</dbReference>
<evidence type="ECO:0000256" key="4">
    <source>
        <dbReference type="PIRSR" id="PIRSR001060-2"/>
    </source>
</evidence>
<dbReference type="GO" id="GO:0004568">
    <property type="term" value="F:chitinase activity"/>
    <property type="evidence" value="ECO:0007669"/>
    <property type="project" value="InterPro"/>
</dbReference>
<dbReference type="AlphaFoldDB" id="A0A4R5MIG3"/>
<dbReference type="Gene3D" id="1.10.530.10">
    <property type="match status" value="2"/>
</dbReference>
<dbReference type="GO" id="GO:0050832">
    <property type="term" value="P:defense response to fungus"/>
    <property type="evidence" value="ECO:0007669"/>
    <property type="project" value="UniProtKB-ARBA"/>
</dbReference>
<feature type="domain" description="Glycoside hydrolase family 19 catalytic" evidence="5">
    <location>
        <begin position="135"/>
        <end position="324"/>
    </location>
</feature>
<keyword evidence="7" id="KW-1185">Reference proteome</keyword>
<evidence type="ECO:0000256" key="2">
    <source>
        <dbReference type="ARBA" id="ARBA00023157"/>
    </source>
</evidence>
<evidence type="ECO:0000256" key="1">
    <source>
        <dbReference type="ARBA" id="ARBA00022821"/>
    </source>
</evidence>
<dbReference type="InterPro" id="IPR023346">
    <property type="entry name" value="Lysozyme-like_dom_sf"/>
</dbReference>
<comment type="caution">
    <text evidence="6">The sequence shown here is derived from an EMBL/GenBank/DDBJ whole genome shotgun (WGS) entry which is preliminary data.</text>
</comment>
<evidence type="ECO:0000313" key="7">
    <source>
        <dbReference type="Proteomes" id="UP000295668"/>
    </source>
</evidence>
<organism evidence="6 7">
    <name type="scientific">Pedobacter changchengzhani</name>
    <dbReference type="NCBI Taxonomy" id="2529274"/>
    <lineage>
        <taxon>Bacteria</taxon>
        <taxon>Pseudomonadati</taxon>
        <taxon>Bacteroidota</taxon>
        <taxon>Sphingobacteriia</taxon>
        <taxon>Sphingobacteriales</taxon>
        <taxon>Sphingobacteriaceae</taxon>
        <taxon>Pedobacter</taxon>
    </lineage>
</organism>
<proteinExistence type="predicted"/>
<reference evidence="6 7" key="1">
    <citation type="submission" date="2019-02" db="EMBL/GenBank/DDBJ databases">
        <title>Pedobacter sp. nov., a novel speices isolated from soil of pinguins habitat in Antarcitica.</title>
        <authorList>
            <person name="He R.-H."/>
        </authorList>
    </citation>
    <scope>NUCLEOTIDE SEQUENCE [LARGE SCALE GENOMIC DNA]</scope>
    <source>
        <strain evidence="6 7">E01020</strain>
    </source>
</reference>
<dbReference type="InterPro" id="IPR000726">
    <property type="entry name" value="Glyco_hydro_19_cat"/>
</dbReference>
<feature type="active site" description="Proton donor" evidence="3">
    <location>
        <position position="161"/>
    </location>
</feature>
<dbReference type="GO" id="GO:0005975">
    <property type="term" value="P:carbohydrate metabolic process"/>
    <property type="evidence" value="ECO:0007669"/>
    <property type="project" value="InterPro"/>
</dbReference>
<dbReference type="Gene3D" id="3.30.20.10">
    <property type="entry name" value="Endochitinase, domain 2"/>
    <property type="match status" value="1"/>
</dbReference>
<evidence type="ECO:0000259" key="5">
    <source>
        <dbReference type="Pfam" id="PF00182"/>
    </source>
</evidence>
<evidence type="ECO:0000313" key="6">
    <source>
        <dbReference type="EMBL" id="TDG34895.1"/>
    </source>
</evidence>
<dbReference type="SUPFAM" id="SSF53955">
    <property type="entry name" value="Lysozyme-like"/>
    <property type="match status" value="1"/>
</dbReference>
<dbReference type="OrthoDB" id="6018988at2"/>
<sequence>MYCKIHEVFLITLLPKNRVKMVISLKHKFSICLLLILMLSFKADKKEVAKKNIISEKAFNELFPLRDKFYTYSAFINAVNAMANLKIKIEMRGDWIYKITRTDKRNNNPIVVRQDQDWETIWAKEKPYKYIDVDYADFCNAKDLKTNRKELAAVFAHVAHETRNGIDKKFNDGLMLIDELAPTSAYISPNVIYPAADGKKYYGRGPIQLSYNGNYGFASDCIFGDERVLLNNPDLVSNNAILAFETAIYFWMTPQSAKPSAHDVMVGNWQPTQEEQSKGFKPGFGMTINIVNGYAECNKSENQKAMQDRIGFYQYFLNKFNISDANCACSCGAMQPYAN</sequence>
<dbReference type="PANTHER" id="PTHR22595:SF79">
    <property type="entry name" value="CHITINASE 12"/>
    <property type="match status" value="1"/>
</dbReference>
<accession>A0A4R5MIG3</accession>
<feature type="disulfide bond" evidence="4">
    <location>
        <begin position="297"/>
        <end position="329"/>
    </location>
</feature>